<evidence type="ECO:0000313" key="4">
    <source>
        <dbReference type="Proteomes" id="UP001148018"/>
    </source>
</evidence>
<keyword evidence="2" id="KW-1133">Transmembrane helix</keyword>
<dbReference type="AlphaFoldDB" id="A0A9Q0EW52"/>
<organism evidence="3 4">
    <name type="scientific">Muraenolepis orangiensis</name>
    <name type="common">Patagonian moray cod</name>
    <dbReference type="NCBI Taxonomy" id="630683"/>
    <lineage>
        <taxon>Eukaryota</taxon>
        <taxon>Metazoa</taxon>
        <taxon>Chordata</taxon>
        <taxon>Craniata</taxon>
        <taxon>Vertebrata</taxon>
        <taxon>Euteleostomi</taxon>
        <taxon>Actinopterygii</taxon>
        <taxon>Neopterygii</taxon>
        <taxon>Teleostei</taxon>
        <taxon>Neoteleostei</taxon>
        <taxon>Acanthomorphata</taxon>
        <taxon>Zeiogadaria</taxon>
        <taxon>Gadariae</taxon>
        <taxon>Gadiformes</taxon>
        <taxon>Muraenolepidoidei</taxon>
        <taxon>Muraenolepididae</taxon>
        <taxon>Muraenolepis</taxon>
    </lineage>
</organism>
<name>A0A9Q0EW52_9TELE</name>
<proteinExistence type="predicted"/>
<keyword evidence="4" id="KW-1185">Reference proteome</keyword>
<feature type="region of interest" description="Disordered" evidence="1">
    <location>
        <begin position="87"/>
        <end position="122"/>
    </location>
</feature>
<dbReference type="OrthoDB" id="1394818at2759"/>
<evidence type="ECO:0000256" key="2">
    <source>
        <dbReference type="SAM" id="Phobius"/>
    </source>
</evidence>
<keyword evidence="2" id="KW-0812">Transmembrane</keyword>
<dbReference type="Proteomes" id="UP001148018">
    <property type="component" value="Unassembled WGS sequence"/>
</dbReference>
<feature type="compositionally biased region" description="Polar residues" evidence="1">
    <location>
        <begin position="87"/>
        <end position="101"/>
    </location>
</feature>
<sequence>MACKVPVRPVRARHLPPRDEGAKTEYMRCHFMQSLYLGGSMIIIIVASVLVFIVILMIHYKVCNPSNSSKGVSLRMTNVHSQTIRQQAKSCTVTPSPSKHSTVALEDLSGGTREREGGGGPN</sequence>
<comment type="caution">
    <text evidence="3">The sequence shown here is derived from an EMBL/GenBank/DDBJ whole genome shotgun (WGS) entry which is preliminary data.</text>
</comment>
<feature type="compositionally biased region" description="Basic and acidic residues" evidence="1">
    <location>
        <begin position="112"/>
        <end position="122"/>
    </location>
</feature>
<protein>
    <submittedName>
        <fullName evidence="3">Uncharacterized protein</fullName>
    </submittedName>
</protein>
<gene>
    <name evidence="3" type="ORF">NHX12_019099</name>
</gene>
<accession>A0A9Q0EW52</accession>
<keyword evidence="2" id="KW-0472">Membrane</keyword>
<dbReference type="EMBL" id="JANIIK010000035">
    <property type="protein sequence ID" value="KAJ3612841.1"/>
    <property type="molecule type" value="Genomic_DNA"/>
</dbReference>
<evidence type="ECO:0000256" key="1">
    <source>
        <dbReference type="SAM" id="MobiDB-lite"/>
    </source>
</evidence>
<reference evidence="3" key="1">
    <citation type="submission" date="2022-07" db="EMBL/GenBank/DDBJ databases">
        <title>Chromosome-level genome of Muraenolepis orangiensis.</title>
        <authorList>
            <person name="Kim J."/>
        </authorList>
    </citation>
    <scope>NUCLEOTIDE SEQUENCE</scope>
    <source>
        <strain evidence="3">KU_S4_2022</strain>
        <tissue evidence="3">Muscle</tissue>
    </source>
</reference>
<evidence type="ECO:0000313" key="3">
    <source>
        <dbReference type="EMBL" id="KAJ3612841.1"/>
    </source>
</evidence>
<feature type="transmembrane region" description="Helical" evidence="2">
    <location>
        <begin position="35"/>
        <end position="60"/>
    </location>
</feature>